<organism evidence="10 11">
    <name type="scientific">Mangrovivirga cuniculi</name>
    <dbReference type="NCBI Taxonomy" id="2715131"/>
    <lineage>
        <taxon>Bacteria</taxon>
        <taxon>Pseudomonadati</taxon>
        <taxon>Bacteroidota</taxon>
        <taxon>Cytophagia</taxon>
        <taxon>Cytophagales</taxon>
        <taxon>Mangrovivirgaceae</taxon>
        <taxon>Mangrovivirga</taxon>
    </lineage>
</organism>
<comment type="catalytic activity">
    <reaction evidence="7">
        <text>DNA(n) + a 2'-deoxyribonucleoside 5'-triphosphate = DNA(n+1) + diphosphate</text>
        <dbReference type="Rhea" id="RHEA:22508"/>
        <dbReference type="Rhea" id="RHEA-COMP:17339"/>
        <dbReference type="Rhea" id="RHEA-COMP:17340"/>
        <dbReference type="ChEBI" id="CHEBI:33019"/>
        <dbReference type="ChEBI" id="CHEBI:61560"/>
        <dbReference type="ChEBI" id="CHEBI:173112"/>
        <dbReference type="EC" id="2.7.7.7"/>
    </reaction>
</comment>
<dbReference type="InterPro" id="IPR004805">
    <property type="entry name" value="DnaE2/DnaE/PolC"/>
</dbReference>
<dbReference type="Pfam" id="PF02811">
    <property type="entry name" value="PHP"/>
    <property type="match status" value="1"/>
</dbReference>
<evidence type="ECO:0000256" key="4">
    <source>
        <dbReference type="ARBA" id="ARBA00022695"/>
    </source>
</evidence>
<dbReference type="InterPro" id="IPR004013">
    <property type="entry name" value="PHP_dom"/>
</dbReference>
<name>A0A4D7JJ93_9BACT</name>
<dbReference type="GO" id="GO:0003676">
    <property type="term" value="F:nucleic acid binding"/>
    <property type="evidence" value="ECO:0007669"/>
    <property type="project" value="InterPro"/>
</dbReference>
<reference evidence="10 11" key="1">
    <citation type="submission" date="2018-04" db="EMBL/GenBank/DDBJ databases">
        <title>Complete genome uncultured novel isolate.</title>
        <authorList>
            <person name="Merlino G."/>
        </authorList>
    </citation>
    <scope>NUCLEOTIDE SEQUENCE [LARGE SCALE GENOMIC DNA]</scope>
    <source>
        <strain evidence="11">R1DC9</strain>
    </source>
</reference>
<keyword evidence="3" id="KW-0808">Transferase</keyword>
<evidence type="ECO:0000256" key="3">
    <source>
        <dbReference type="ARBA" id="ARBA00022679"/>
    </source>
</evidence>
<dbReference type="InterPro" id="IPR013520">
    <property type="entry name" value="Ribonucl_H"/>
</dbReference>
<gene>
    <name evidence="10" type="ORF">DCC35_08445</name>
</gene>
<dbReference type="InterPro" id="IPR011708">
    <property type="entry name" value="DNA_pol3_alpha_NTPase_dom"/>
</dbReference>
<dbReference type="InterPro" id="IPR041931">
    <property type="entry name" value="DNA_pol3_alpha_thumb_dom"/>
</dbReference>
<dbReference type="GO" id="GO:0006260">
    <property type="term" value="P:DNA replication"/>
    <property type="evidence" value="ECO:0007669"/>
    <property type="project" value="UniProtKB-KW"/>
</dbReference>
<dbReference type="CDD" id="cd04485">
    <property type="entry name" value="DnaE_OBF"/>
    <property type="match status" value="1"/>
</dbReference>
<dbReference type="GO" id="GO:0003887">
    <property type="term" value="F:DNA-directed DNA polymerase activity"/>
    <property type="evidence" value="ECO:0007669"/>
    <property type="project" value="UniProtKB-KW"/>
</dbReference>
<dbReference type="NCBIfam" id="NF004226">
    <property type="entry name" value="PRK05673.1"/>
    <property type="match status" value="1"/>
</dbReference>
<evidence type="ECO:0000259" key="8">
    <source>
        <dbReference type="SMART" id="SM00479"/>
    </source>
</evidence>
<keyword evidence="11" id="KW-1185">Reference proteome</keyword>
<sequence>MYLIFDTETTGLPKNWNAPITDLENWPRLVQLAWQLHDASGKLINSGNFIVKPEGFTIPFNSTKVHGITTERAIEEGSDLEEVLNIFGEDIKRATHVVGHNIGFDINIMGAEYLRKEVETTLLELQPIDTKDEGTDFCAIPGGKGGKYKWPTLTELHQKLFGVAFDDAHDAAYDVDATAKCFFGLIKENVVDTLEGLDPDQVNYEPPELEAANFEHLKKETGGAETPEISKEEKEEALEQLEDVPFVHLHCHSQYSILQATSEIGEMVSIAKENGMPGIALTDHGNMMAAFHFVRAAIKAEIKPIVGCEFYVCTDRMDKSRMDNGYQTVLIAKNKDGYHNLAKLASAAYMDGFYYVPRIDKEILKEHKDQVIATTGGLWGEIPFKILNEGEEAAEEAFKWWHDLFGEDFYVELNRHGLEEENVVNEVLIRFANKYGVKYFAANNSYYSKKADAKAHDILLCVKDGETQSKPKKYIGKRGREFRFGFPNDEFYIKTPDEIKALFADIPEAVSNTYEIYQKIEQFELARDVLLPAFEIPDEFKDPADNEDPTLKNGENNFLRHLTYEGAKKRYGVITEEIQERLDFELEVIRNTGYPGYFLIVQDFTTAAREMGVSVGPGRGSAAGSAVAYCIGITNVDPIEYDLLFERFLNPDRVSMPDIDIDFDDEGRGRVIDYVIEKYGKNQVAQIITYGTMAAKSSIRDTSRVLELPLSEADRIAKLVPDIKLGKLFGLDDKALKEKLKNAENMDKANELKSIAEGSDLPAQIVKQATVLEGSVRNTGIHACGVIITPDDITKFVPVAVAKDSDMVCTQFDNSVVEDAGLLKMDFLGLKTLTLIKDTVKIVKERHGIEIDPDSISLEDEETYALFQRGETVGIFQYESPGMQKHLRDLKPTAFADLIAMNALYRPGPLEYIPSFIKRKHGHEEIVYDLDDMKEYLEETYGITVYQEQVMLLSQKLAGFSKGEADMLRKAMGKKIFALLEKLKPKFIEGGAERGHDKGKLEKIWKDWEAFASYAFNKSHSTCYAWVAYQTAYFKAHYPAEYMASVLSNNMNNITDVTFFMEECKRMGLQVLGPDVNESKTKFTVNEDGHIRFGLGAIKGAGEAAVEHIIAEREENGKFKDIFDFAERINLRTVNKKTFESLAMAGGFDCFDNYHRRHYLEAPDGEQSLIEKTIKYAQKRIQEENSNQHSLFGGDSSVEVPRPKVPDMEPYGELEKLNIEKEVVGLYLSGHPLDQFKFELEHLCNTSFNELTDLDRLQMKGECRLGGIVTEFAHRTTKNGKPFGTLTVEDYGGSHTFFLFGDDYLRFKEFFMNGWFLYIEGRAQEQKWREGKEFKVKNITLLNDIRDKKAKEVLLQVDLNQLTEDLIDRLEELATTRKGSCALKLMLHYQDKEHGKVQVPVYSRKYQVSPDNDLIEELKNLEQVRMKIVT</sequence>
<dbReference type="InterPro" id="IPR040982">
    <property type="entry name" value="DNA_pol3_finger"/>
</dbReference>
<dbReference type="Pfam" id="PF14579">
    <property type="entry name" value="HHH_6"/>
    <property type="match status" value="1"/>
</dbReference>
<dbReference type="InterPro" id="IPR036397">
    <property type="entry name" value="RNaseH_sf"/>
</dbReference>
<dbReference type="Pfam" id="PF17657">
    <property type="entry name" value="DNA_pol3_finger"/>
    <property type="match status" value="1"/>
</dbReference>
<accession>A0A4D7JJ93</accession>
<dbReference type="GO" id="GO:0008408">
    <property type="term" value="F:3'-5' exonuclease activity"/>
    <property type="evidence" value="ECO:0007669"/>
    <property type="project" value="InterPro"/>
</dbReference>
<dbReference type="Pfam" id="PF00929">
    <property type="entry name" value="RNase_T"/>
    <property type="match status" value="1"/>
</dbReference>
<dbReference type="KEGG" id="fpf:DCC35_08445"/>
<dbReference type="OrthoDB" id="9803237at2"/>
<dbReference type="EC" id="2.7.7.7" evidence="1"/>
<dbReference type="Gene3D" id="1.10.150.870">
    <property type="match status" value="1"/>
</dbReference>
<dbReference type="Pfam" id="PF07733">
    <property type="entry name" value="DNA_pol3_alpha"/>
    <property type="match status" value="1"/>
</dbReference>
<keyword evidence="4" id="KW-0548">Nucleotidyltransferase</keyword>
<dbReference type="PANTHER" id="PTHR32294">
    <property type="entry name" value="DNA POLYMERASE III SUBUNIT ALPHA"/>
    <property type="match status" value="1"/>
</dbReference>
<dbReference type="InterPro" id="IPR003141">
    <property type="entry name" value="Pol/His_phosphatase_N"/>
</dbReference>
<dbReference type="Gene3D" id="3.20.20.140">
    <property type="entry name" value="Metal-dependent hydrolases"/>
    <property type="match status" value="1"/>
</dbReference>
<dbReference type="CDD" id="cd06127">
    <property type="entry name" value="DEDDh"/>
    <property type="match status" value="1"/>
</dbReference>
<evidence type="ECO:0000313" key="10">
    <source>
        <dbReference type="EMBL" id="QCK14767.1"/>
    </source>
</evidence>
<evidence type="ECO:0000256" key="5">
    <source>
        <dbReference type="ARBA" id="ARBA00022705"/>
    </source>
</evidence>
<proteinExistence type="predicted"/>
<dbReference type="InterPro" id="IPR029460">
    <property type="entry name" value="DNAPol_HHH"/>
</dbReference>
<dbReference type="SUPFAM" id="SSF53098">
    <property type="entry name" value="Ribonuclease H-like"/>
    <property type="match status" value="1"/>
</dbReference>
<evidence type="ECO:0000256" key="1">
    <source>
        <dbReference type="ARBA" id="ARBA00012417"/>
    </source>
</evidence>
<dbReference type="NCBIfam" id="TIGR00594">
    <property type="entry name" value="polc"/>
    <property type="match status" value="1"/>
</dbReference>
<evidence type="ECO:0000313" key="11">
    <source>
        <dbReference type="Proteomes" id="UP000298616"/>
    </source>
</evidence>
<evidence type="ECO:0000256" key="6">
    <source>
        <dbReference type="ARBA" id="ARBA00022932"/>
    </source>
</evidence>
<keyword evidence="5" id="KW-0235">DNA replication</keyword>
<dbReference type="InterPro" id="IPR012337">
    <property type="entry name" value="RNaseH-like_sf"/>
</dbReference>
<evidence type="ECO:0000259" key="9">
    <source>
        <dbReference type="SMART" id="SM00481"/>
    </source>
</evidence>
<dbReference type="PANTHER" id="PTHR32294:SF0">
    <property type="entry name" value="DNA POLYMERASE III SUBUNIT ALPHA"/>
    <property type="match status" value="1"/>
</dbReference>
<dbReference type="Gene3D" id="1.10.10.1600">
    <property type="entry name" value="Bacterial DNA polymerase III alpha subunit, thumb domain"/>
    <property type="match status" value="1"/>
</dbReference>
<evidence type="ECO:0000256" key="7">
    <source>
        <dbReference type="ARBA" id="ARBA00049244"/>
    </source>
</evidence>
<dbReference type="EMBL" id="CP028923">
    <property type="protein sequence ID" value="QCK14767.1"/>
    <property type="molecule type" value="Genomic_DNA"/>
</dbReference>
<dbReference type="SMART" id="SM00481">
    <property type="entry name" value="POLIIIAc"/>
    <property type="match status" value="1"/>
</dbReference>
<feature type="domain" description="Polymerase/histidinol phosphatase N-terminal" evidence="9">
    <location>
        <begin position="247"/>
        <end position="314"/>
    </location>
</feature>
<feature type="domain" description="Exonuclease" evidence="8">
    <location>
        <begin position="1"/>
        <end position="191"/>
    </location>
</feature>
<dbReference type="Proteomes" id="UP000298616">
    <property type="component" value="Chromosome"/>
</dbReference>
<evidence type="ECO:0000256" key="2">
    <source>
        <dbReference type="ARBA" id="ARBA00019114"/>
    </source>
</evidence>
<dbReference type="Gene3D" id="3.30.420.10">
    <property type="entry name" value="Ribonuclease H-like superfamily/Ribonuclease H"/>
    <property type="match status" value="1"/>
</dbReference>
<dbReference type="RefSeq" id="WP_137090354.1">
    <property type="nucleotide sequence ID" value="NZ_CP028923.1"/>
</dbReference>
<protein>
    <recommendedName>
        <fullName evidence="2">DNA polymerase III subunit alpha</fullName>
        <ecNumber evidence="1">2.7.7.7</ecNumber>
    </recommendedName>
</protein>
<dbReference type="SMART" id="SM00479">
    <property type="entry name" value="EXOIII"/>
    <property type="match status" value="1"/>
</dbReference>
<keyword evidence="6" id="KW-0239">DNA-directed DNA polymerase</keyword>